<protein>
    <submittedName>
        <fullName evidence="2">Uncharacterized protein</fullName>
    </submittedName>
</protein>
<sequence length="243" mass="27214">MFNNAFYSYFRLQSFSLGMSFTEIALKSLQLITMPVLAAMTLAVIVPRLPQLLASLGLSEQITRSAQQAGREVARRHLLLVLAGICLMAFWPYIQSYGWTAPVIVAFGLLLGLFAPGDQRPWQRGASLMMAALLLVWASGMAASQQGREAAERTADHLVSRTAVVVLSTDRLSMSGNPGPLVEDLGKGQHYRYRYSQLRLLVQRDQRYYVLPLGWRHRTDPTYIVVDDDSVRIELYPGTQPPR</sequence>
<reference evidence="2 3" key="1">
    <citation type="submission" date="2023-09" db="EMBL/GenBank/DDBJ databases">
        <title>The genome sequence of Streptomyces anthocyanicus.</title>
        <authorList>
            <person name="Mo P."/>
        </authorList>
    </citation>
    <scope>NUCLEOTIDE SEQUENCE [LARGE SCALE GENOMIC DNA]</scope>
    <source>
        <strain evidence="2 3">JCM 4387</strain>
    </source>
</reference>
<evidence type="ECO:0000313" key="3">
    <source>
        <dbReference type="Proteomes" id="UP001249394"/>
    </source>
</evidence>
<gene>
    <name evidence="2" type="ORF">RI060_23245</name>
</gene>
<organism evidence="2 3">
    <name type="scientific">Streptomyces violaceus</name>
    <name type="common">Streptomyces venezuelae</name>
    <dbReference type="NCBI Taxonomy" id="1936"/>
    <lineage>
        <taxon>Bacteria</taxon>
        <taxon>Bacillati</taxon>
        <taxon>Actinomycetota</taxon>
        <taxon>Actinomycetes</taxon>
        <taxon>Kitasatosporales</taxon>
        <taxon>Streptomycetaceae</taxon>
        <taxon>Streptomyces</taxon>
    </lineage>
</organism>
<keyword evidence="1" id="KW-0472">Membrane</keyword>
<accession>A0ABY9UIM7</accession>
<keyword evidence="3" id="KW-1185">Reference proteome</keyword>
<evidence type="ECO:0000313" key="2">
    <source>
        <dbReference type="EMBL" id="WND20076.1"/>
    </source>
</evidence>
<feature type="transmembrane region" description="Helical" evidence="1">
    <location>
        <begin position="24"/>
        <end position="46"/>
    </location>
</feature>
<dbReference type="Proteomes" id="UP001249394">
    <property type="component" value="Chromosome"/>
</dbReference>
<name>A0ABY9UIM7_STRVL</name>
<dbReference type="EMBL" id="CP134213">
    <property type="protein sequence ID" value="WND20076.1"/>
    <property type="molecule type" value="Genomic_DNA"/>
</dbReference>
<feature type="transmembrane region" description="Helical" evidence="1">
    <location>
        <begin position="73"/>
        <end position="91"/>
    </location>
</feature>
<evidence type="ECO:0000256" key="1">
    <source>
        <dbReference type="SAM" id="Phobius"/>
    </source>
</evidence>
<proteinExistence type="predicted"/>
<keyword evidence="1" id="KW-0812">Transmembrane</keyword>
<keyword evidence="1" id="KW-1133">Transmembrane helix</keyword>
<feature type="transmembrane region" description="Helical" evidence="1">
    <location>
        <begin position="97"/>
        <end position="114"/>
    </location>
</feature>